<dbReference type="EMBL" id="CP010429">
    <property type="protein sequence ID" value="AKD54485.1"/>
    <property type="molecule type" value="Genomic_DNA"/>
</dbReference>
<dbReference type="Gene3D" id="1.10.10.10">
    <property type="entry name" value="Winged helix-like DNA-binding domain superfamily/Winged helix DNA-binding domain"/>
    <property type="match status" value="1"/>
</dbReference>
<evidence type="ECO:0000259" key="1">
    <source>
        <dbReference type="Pfam" id="PF08279"/>
    </source>
</evidence>
<feature type="domain" description="WYL" evidence="2">
    <location>
        <begin position="127"/>
        <end position="193"/>
    </location>
</feature>
<dbReference type="InterPro" id="IPR036388">
    <property type="entry name" value="WH-like_DNA-bd_sf"/>
</dbReference>
<feature type="domain" description="Helix-turn-helix type 11" evidence="1">
    <location>
        <begin position="9"/>
        <end position="58"/>
    </location>
</feature>
<dbReference type="Proteomes" id="UP000033054">
    <property type="component" value="Chromosome"/>
</dbReference>
<gene>
    <name evidence="3" type="ORF">SD10_05730</name>
</gene>
<dbReference type="HOGENOM" id="CLU_933096_0_0_10"/>
<dbReference type="SUPFAM" id="SSF46785">
    <property type="entry name" value="Winged helix' DNA-binding domain"/>
    <property type="match status" value="1"/>
</dbReference>
<name>A0A0E3ZT83_9BACT</name>
<organism evidence="3 4">
    <name type="scientific">Spirosoma radiotolerans</name>
    <dbReference type="NCBI Taxonomy" id="1379870"/>
    <lineage>
        <taxon>Bacteria</taxon>
        <taxon>Pseudomonadati</taxon>
        <taxon>Bacteroidota</taxon>
        <taxon>Cytophagia</taxon>
        <taxon>Cytophagales</taxon>
        <taxon>Cytophagaceae</taxon>
        <taxon>Spirosoma</taxon>
    </lineage>
</organism>
<evidence type="ECO:0000259" key="2">
    <source>
        <dbReference type="Pfam" id="PF13280"/>
    </source>
</evidence>
<reference evidence="3 4" key="1">
    <citation type="journal article" date="2014" name="Curr. Microbiol.">
        <title>Spirosoma radiotolerans sp. nov., a gamma-radiation-resistant bacterium isolated from gamma ray-irradiated soil.</title>
        <authorList>
            <person name="Lee J.J."/>
            <person name="Srinivasan S."/>
            <person name="Lim S."/>
            <person name="Joe M."/>
            <person name="Im S."/>
            <person name="Bae S.I."/>
            <person name="Park K.R."/>
            <person name="Han J.H."/>
            <person name="Park S.H."/>
            <person name="Joo B.M."/>
            <person name="Park S.J."/>
            <person name="Kim M.K."/>
        </authorList>
    </citation>
    <scope>NUCLEOTIDE SEQUENCE [LARGE SCALE GENOMIC DNA]</scope>
    <source>
        <strain evidence="3 4">DG5A</strain>
    </source>
</reference>
<evidence type="ECO:0008006" key="5">
    <source>
        <dbReference type="Google" id="ProtNLM"/>
    </source>
</evidence>
<dbReference type="PATRIC" id="fig|1379870.5.peg.1243"/>
<dbReference type="AlphaFoldDB" id="A0A0E3ZT83"/>
<dbReference type="PANTHER" id="PTHR34580">
    <property type="match status" value="1"/>
</dbReference>
<dbReference type="Pfam" id="PF08279">
    <property type="entry name" value="HTH_11"/>
    <property type="match status" value="1"/>
</dbReference>
<proteinExistence type="predicted"/>
<sequence>MAAQQNLTRTLKLIRLLKQRPGKSLTQLAQILECDPRHARRYMDALEEAGYCIDKEGKRPPRFFIFEDERNQQASFTEEEAQLLHQALATFSDANPLLAPLRQKIYTQSTLLPIANGLIDQHQSLVVAQLAEAIRDRRQVHLLRYHSINSNSISDRLVEPYSFSENYTRLTAYEPESATTKTFKTQRIEDVRVLETAQTNPPAEVLVDPFDWPGEPKKVKLRLTYQAYRLLREEHPLTQPDLIHMADADFPYVYSGTVRSWIGLGRFVLGLPGEVTVDSPDAFRDYLRGRQHSAYFWET</sequence>
<dbReference type="PIRSF" id="PIRSF016838">
    <property type="entry name" value="PafC"/>
    <property type="match status" value="1"/>
</dbReference>
<keyword evidence="4" id="KW-1185">Reference proteome</keyword>
<evidence type="ECO:0000313" key="3">
    <source>
        <dbReference type="EMBL" id="AKD54485.1"/>
    </source>
</evidence>
<dbReference type="OrthoDB" id="1315521at2"/>
<dbReference type="PROSITE" id="PS52050">
    <property type="entry name" value="WYL"/>
    <property type="match status" value="1"/>
</dbReference>
<evidence type="ECO:0000313" key="4">
    <source>
        <dbReference type="Proteomes" id="UP000033054"/>
    </source>
</evidence>
<dbReference type="InterPro" id="IPR026881">
    <property type="entry name" value="WYL_dom"/>
</dbReference>
<dbReference type="InterPro" id="IPR028349">
    <property type="entry name" value="PafC-like"/>
</dbReference>
<dbReference type="KEGG" id="srd:SD10_05730"/>
<protein>
    <recommendedName>
        <fullName evidence="5">WYL domain-containing protein</fullName>
    </recommendedName>
</protein>
<dbReference type="RefSeq" id="WP_046376082.1">
    <property type="nucleotide sequence ID" value="NZ_CP010429.1"/>
</dbReference>
<dbReference type="InterPro" id="IPR013196">
    <property type="entry name" value="HTH_11"/>
</dbReference>
<dbReference type="STRING" id="1379870.SD10_05730"/>
<accession>A0A0E3ZT83</accession>
<dbReference type="PANTHER" id="PTHR34580:SF1">
    <property type="entry name" value="PROTEIN PAFC"/>
    <property type="match status" value="1"/>
</dbReference>
<dbReference type="InterPro" id="IPR051534">
    <property type="entry name" value="CBASS_pafABC_assoc_protein"/>
</dbReference>
<dbReference type="InterPro" id="IPR036390">
    <property type="entry name" value="WH_DNA-bd_sf"/>
</dbReference>
<dbReference type="Pfam" id="PF13280">
    <property type="entry name" value="WYL"/>
    <property type="match status" value="1"/>
</dbReference>